<sequence length="48" mass="5640">MSDTAAQDRNDRRQDRVVWPEPSPLAPWWDRVMFAESAGLREIRRPSS</sequence>
<keyword evidence="3" id="KW-1185">Reference proteome</keyword>
<feature type="region of interest" description="Disordered" evidence="1">
    <location>
        <begin position="1"/>
        <end position="24"/>
    </location>
</feature>
<evidence type="ECO:0000313" key="2">
    <source>
        <dbReference type="EMBL" id="SUA73795.1"/>
    </source>
</evidence>
<gene>
    <name evidence="2" type="ORF">NCTC1934_01242</name>
</gene>
<name>A0A378Y9A1_9NOCA</name>
<feature type="compositionally biased region" description="Basic and acidic residues" evidence="1">
    <location>
        <begin position="1"/>
        <end position="18"/>
    </location>
</feature>
<dbReference type="EMBL" id="UGRY01000002">
    <property type="protein sequence ID" value="SUA73795.1"/>
    <property type="molecule type" value="Genomic_DNA"/>
</dbReference>
<protein>
    <submittedName>
        <fullName evidence="2">Uncharacterized protein</fullName>
    </submittedName>
</protein>
<evidence type="ECO:0000256" key="1">
    <source>
        <dbReference type="SAM" id="MobiDB-lite"/>
    </source>
</evidence>
<reference evidence="2 3" key="1">
    <citation type="submission" date="2018-06" db="EMBL/GenBank/DDBJ databases">
        <authorList>
            <consortium name="Pathogen Informatics"/>
            <person name="Doyle S."/>
        </authorList>
    </citation>
    <scope>NUCLEOTIDE SEQUENCE [LARGE SCALE GENOMIC DNA]</scope>
    <source>
        <strain evidence="2 3">NCTC1934</strain>
    </source>
</reference>
<organism evidence="2 3">
    <name type="scientific">Nocardia otitidiscaviarum</name>
    <dbReference type="NCBI Taxonomy" id="1823"/>
    <lineage>
        <taxon>Bacteria</taxon>
        <taxon>Bacillati</taxon>
        <taxon>Actinomycetota</taxon>
        <taxon>Actinomycetes</taxon>
        <taxon>Mycobacteriales</taxon>
        <taxon>Nocardiaceae</taxon>
        <taxon>Nocardia</taxon>
    </lineage>
</organism>
<accession>A0A378Y9A1</accession>
<dbReference type="STRING" id="1406858.GCA_000710895_05678"/>
<dbReference type="AlphaFoldDB" id="A0A378Y9A1"/>
<proteinExistence type="predicted"/>
<dbReference type="Proteomes" id="UP000255467">
    <property type="component" value="Unassembled WGS sequence"/>
</dbReference>
<evidence type="ECO:0000313" key="3">
    <source>
        <dbReference type="Proteomes" id="UP000255467"/>
    </source>
</evidence>
<dbReference type="RefSeq" id="WP_157533787.1">
    <property type="nucleotide sequence ID" value="NZ_UGRY01000002.1"/>
</dbReference>